<dbReference type="NCBIfam" id="TIGR00879">
    <property type="entry name" value="SP"/>
    <property type="match status" value="1"/>
</dbReference>
<dbReference type="InterPro" id="IPR003663">
    <property type="entry name" value="Sugar/inositol_transpt"/>
</dbReference>
<dbReference type="PROSITE" id="PS00217">
    <property type="entry name" value="SUGAR_TRANSPORT_2"/>
    <property type="match status" value="1"/>
</dbReference>
<evidence type="ECO:0000313" key="12">
    <source>
        <dbReference type="EMBL" id="URD80952.1"/>
    </source>
</evidence>
<dbReference type="InterPro" id="IPR044778">
    <property type="entry name" value="MFS_STP/MST-like_plant"/>
</dbReference>
<feature type="transmembrane region" description="Helical" evidence="10">
    <location>
        <begin position="45"/>
        <end position="63"/>
    </location>
</feature>
<gene>
    <name evidence="12" type="ORF">MUK42_02472</name>
</gene>
<keyword evidence="4 12" id="KW-0762">Sugar transport</keyword>
<reference evidence="12" key="1">
    <citation type="submission" date="2022-05" db="EMBL/GenBank/DDBJ databases">
        <title>The Musa troglodytarum L. genome provides insights into the mechanism of non-climacteric behaviour and enrichment of carotenoids.</title>
        <authorList>
            <person name="Wang J."/>
        </authorList>
    </citation>
    <scope>NUCLEOTIDE SEQUENCE</scope>
    <source>
        <tissue evidence="12">Leaf</tissue>
    </source>
</reference>
<name>A0A9E7ERX2_9LILI</name>
<feature type="transmembrane region" description="Helical" evidence="10">
    <location>
        <begin position="401"/>
        <end position="422"/>
    </location>
</feature>
<protein>
    <submittedName>
        <fullName evidence="12">Sugar transport protein</fullName>
    </submittedName>
</protein>
<keyword evidence="13" id="KW-1185">Reference proteome</keyword>
<dbReference type="FunFam" id="1.20.1250.20:FF:000002">
    <property type="entry name" value="Sugar transport protein 13"/>
    <property type="match status" value="1"/>
</dbReference>
<feature type="transmembrane region" description="Helical" evidence="10">
    <location>
        <begin position="134"/>
        <end position="156"/>
    </location>
</feature>
<organism evidence="12 13">
    <name type="scientific">Musa troglodytarum</name>
    <name type="common">fe'i banana</name>
    <dbReference type="NCBI Taxonomy" id="320322"/>
    <lineage>
        <taxon>Eukaryota</taxon>
        <taxon>Viridiplantae</taxon>
        <taxon>Streptophyta</taxon>
        <taxon>Embryophyta</taxon>
        <taxon>Tracheophyta</taxon>
        <taxon>Spermatophyta</taxon>
        <taxon>Magnoliopsida</taxon>
        <taxon>Liliopsida</taxon>
        <taxon>Zingiberales</taxon>
        <taxon>Musaceae</taxon>
        <taxon>Musa</taxon>
    </lineage>
</organism>
<keyword evidence="7 10" id="KW-1133">Transmembrane helix</keyword>
<evidence type="ECO:0000256" key="8">
    <source>
        <dbReference type="ARBA" id="ARBA00023136"/>
    </source>
</evidence>
<keyword evidence="8 10" id="KW-0472">Membrane</keyword>
<feature type="transmembrane region" description="Helical" evidence="10">
    <location>
        <begin position="75"/>
        <end position="94"/>
    </location>
</feature>
<dbReference type="OrthoDB" id="5296287at2759"/>
<dbReference type="InterPro" id="IPR036259">
    <property type="entry name" value="MFS_trans_sf"/>
</dbReference>
<dbReference type="InterPro" id="IPR005829">
    <property type="entry name" value="Sugar_transporter_CS"/>
</dbReference>
<dbReference type="InterPro" id="IPR045262">
    <property type="entry name" value="STP/PLT_plant"/>
</dbReference>
<sequence>MFGYDIGISGGVTSMDDFLEEFFPGVYARKHKAKEDNYCKYDNQGLQLFTSSLYLAALVSSFVASKLCTKHGRRLTMQAASVFFLAGVVLNAAARNIAMLIIGRILLGVGVGFANQAVPLFLSEIAPVRIRGALNILFQLDVTIGIFVANIVNYLVSNIHPWGWRLALGLAGVPATMLCLGSFVIAETPTSLIEREQLIEGLAMLKKIRGTGNVDAEHQEILHACEMARQVKQPFRNLMKRSSRPQLVIAIAMQVFQQFTGINAIMFYAPVLFQTIGFKNDASLLSAVITGIVNVLSTVVSVVLVDKVGRRFLLLEACGQMLITQATNELQHGVAIWVVVLVCLFVSSFAWSWGPLGWLIPSETFPLATRTAGYAFAVSSNMVFTFVIAQAFLSMMCHLRAGIFFFFAAWIVVMGLFVIFLLPETKNVPIDEMTEKVWKKHWFWKRFMDEEEEERR</sequence>
<dbReference type="InterPro" id="IPR020846">
    <property type="entry name" value="MFS_dom"/>
</dbReference>
<dbReference type="PROSITE" id="PS50850">
    <property type="entry name" value="MFS"/>
    <property type="match status" value="1"/>
</dbReference>
<evidence type="ECO:0000256" key="3">
    <source>
        <dbReference type="ARBA" id="ARBA00022448"/>
    </source>
</evidence>
<dbReference type="GO" id="GO:0015293">
    <property type="term" value="F:symporter activity"/>
    <property type="evidence" value="ECO:0007669"/>
    <property type="project" value="UniProtKB-KW"/>
</dbReference>
<dbReference type="SUPFAM" id="SSF103473">
    <property type="entry name" value="MFS general substrate transporter"/>
    <property type="match status" value="1"/>
</dbReference>
<dbReference type="GO" id="GO:0016020">
    <property type="term" value="C:membrane"/>
    <property type="evidence" value="ECO:0007669"/>
    <property type="project" value="UniProtKB-SubCell"/>
</dbReference>
<dbReference type="AlphaFoldDB" id="A0A9E7ERX2"/>
<dbReference type="Pfam" id="PF00083">
    <property type="entry name" value="Sugar_tr"/>
    <property type="match status" value="1"/>
</dbReference>
<accession>A0A9E7ERX2</accession>
<feature type="transmembrane region" description="Helical" evidence="10">
    <location>
        <begin position="283"/>
        <end position="305"/>
    </location>
</feature>
<dbReference type="InterPro" id="IPR005828">
    <property type="entry name" value="MFS_sugar_transport-like"/>
</dbReference>
<keyword evidence="5 10" id="KW-0812">Transmembrane</keyword>
<dbReference type="PANTHER" id="PTHR23500">
    <property type="entry name" value="SOLUTE CARRIER FAMILY 2, FACILITATED GLUCOSE TRANSPORTER"/>
    <property type="match status" value="1"/>
</dbReference>
<dbReference type="GO" id="GO:0015145">
    <property type="term" value="F:monosaccharide transmembrane transporter activity"/>
    <property type="evidence" value="ECO:0007669"/>
    <property type="project" value="InterPro"/>
</dbReference>
<dbReference type="EMBL" id="CP097503">
    <property type="protein sequence ID" value="URD80952.1"/>
    <property type="molecule type" value="Genomic_DNA"/>
</dbReference>
<feature type="transmembrane region" description="Helical" evidence="10">
    <location>
        <begin position="247"/>
        <end position="271"/>
    </location>
</feature>
<evidence type="ECO:0000256" key="5">
    <source>
        <dbReference type="ARBA" id="ARBA00022692"/>
    </source>
</evidence>
<evidence type="ECO:0000256" key="1">
    <source>
        <dbReference type="ARBA" id="ARBA00004141"/>
    </source>
</evidence>
<evidence type="ECO:0000256" key="9">
    <source>
        <dbReference type="RuleBase" id="RU003346"/>
    </source>
</evidence>
<feature type="transmembrane region" description="Helical" evidence="10">
    <location>
        <begin position="374"/>
        <end position="394"/>
    </location>
</feature>
<dbReference type="PANTHER" id="PTHR23500:SF371">
    <property type="entry name" value="OS07G0206600 PROTEIN"/>
    <property type="match status" value="1"/>
</dbReference>
<dbReference type="PROSITE" id="PS00216">
    <property type="entry name" value="SUGAR_TRANSPORT_1"/>
    <property type="match status" value="1"/>
</dbReference>
<evidence type="ECO:0000313" key="13">
    <source>
        <dbReference type="Proteomes" id="UP001055439"/>
    </source>
</evidence>
<dbReference type="Gene3D" id="1.20.1250.20">
    <property type="entry name" value="MFS general substrate transporter like domains"/>
    <property type="match status" value="1"/>
</dbReference>
<dbReference type="PRINTS" id="PR00171">
    <property type="entry name" value="SUGRTRNSPORT"/>
</dbReference>
<feature type="transmembrane region" description="Helical" evidence="10">
    <location>
        <begin position="100"/>
        <end position="122"/>
    </location>
</feature>
<feature type="transmembrane region" description="Helical" evidence="10">
    <location>
        <begin position="334"/>
        <end position="354"/>
    </location>
</feature>
<evidence type="ECO:0000256" key="10">
    <source>
        <dbReference type="SAM" id="Phobius"/>
    </source>
</evidence>
<evidence type="ECO:0000259" key="11">
    <source>
        <dbReference type="PROSITE" id="PS50850"/>
    </source>
</evidence>
<dbReference type="CDD" id="cd17361">
    <property type="entry name" value="MFS_STP"/>
    <property type="match status" value="1"/>
</dbReference>
<evidence type="ECO:0000256" key="6">
    <source>
        <dbReference type="ARBA" id="ARBA00022847"/>
    </source>
</evidence>
<keyword evidence="3 9" id="KW-0813">Transport</keyword>
<evidence type="ECO:0000256" key="2">
    <source>
        <dbReference type="ARBA" id="ARBA00010992"/>
    </source>
</evidence>
<evidence type="ECO:0000256" key="7">
    <source>
        <dbReference type="ARBA" id="ARBA00022989"/>
    </source>
</evidence>
<comment type="similarity">
    <text evidence="2 9">Belongs to the major facilitator superfamily. Sugar transporter (TC 2.A.1.1) family.</text>
</comment>
<dbReference type="Proteomes" id="UP001055439">
    <property type="component" value="Chromosome 10"/>
</dbReference>
<proteinExistence type="inferred from homology"/>
<keyword evidence="6" id="KW-0769">Symport</keyword>
<comment type="subcellular location">
    <subcellularLocation>
        <location evidence="1">Membrane</location>
        <topology evidence="1">Multi-pass membrane protein</topology>
    </subcellularLocation>
</comment>
<evidence type="ECO:0000256" key="4">
    <source>
        <dbReference type="ARBA" id="ARBA00022597"/>
    </source>
</evidence>
<feature type="domain" description="Major facilitator superfamily (MFS) profile" evidence="11">
    <location>
        <begin position="1"/>
        <end position="426"/>
    </location>
</feature>
<feature type="transmembrane region" description="Helical" evidence="10">
    <location>
        <begin position="162"/>
        <end position="186"/>
    </location>
</feature>